<organism evidence="1 2">
    <name type="scientific">Flavobacterium aquidurense</name>
    <dbReference type="NCBI Taxonomy" id="362413"/>
    <lineage>
        <taxon>Bacteria</taxon>
        <taxon>Pseudomonadati</taxon>
        <taxon>Bacteroidota</taxon>
        <taxon>Flavobacteriia</taxon>
        <taxon>Flavobacteriales</taxon>
        <taxon>Flavobacteriaceae</taxon>
        <taxon>Flavobacterium</taxon>
    </lineage>
</organism>
<sequence length="167" mass="19856">MDTLRFISVISLFYLFTSCNEYYKNDYSFDGIYLREWNSSICPKKIVLEKYVKKSNFKKLIQKDSSFNIEGCDRTNSKFNQRIFTPFNLYSGQINYDIKLIIDDSLEYEITDIKSKLDTTHFTFALGKKYYIDNRIYSMIINGHKLHNKDAKNNIRVPTKIAKFIKK</sequence>
<accession>A0A0Q0VZ07</accession>
<protein>
    <recommendedName>
        <fullName evidence="3">Lipoprotein</fullName>
    </recommendedName>
</protein>
<proteinExistence type="predicted"/>
<dbReference type="Proteomes" id="UP000050443">
    <property type="component" value="Unassembled WGS sequence"/>
</dbReference>
<evidence type="ECO:0000313" key="2">
    <source>
        <dbReference type="Proteomes" id="UP000050443"/>
    </source>
</evidence>
<dbReference type="RefSeq" id="WP_055097852.1">
    <property type="nucleotide sequence ID" value="NZ_JRLF01000015.1"/>
</dbReference>
<dbReference type="OrthoDB" id="1341726at2"/>
<dbReference type="PROSITE" id="PS51257">
    <property type="entry name" value="PROKAR_LIPOPROTEIN"/>
    <property type="match status" value="1"/>
</dbReference>
<reference evidence="1 2" key="1">
    <citation type="submission" date="2014-09" db="EMBL/GenBank/DDBJ databases">
        <title>Genome sequence of Flavobacterium aquidurense RC62.</title>
        <authorList>
            <person name="Kim J.F."/>
            <person name="Kwak M.-J."/>
        </authorList>
    </citation>
    <scope>NUCLEOTIDE SEQUENCE [LARGE SCALE GENOMIC DNA]</scope>
    <source>
        <strain evidence="1 2">RC62</strain>
    </source>
</reference>
<evidence type="ECO:0000313" key="1">
    <source>
        <dbReference type="EMBL" id="KQB37107.1"/>
    </source>
</evidence>
<dbReference type="AlphaFoldDB" id="A0A0Q0VZ07"/>
<dbReference type="PATRIC" id="fig|362413.3.peg.2214"/>
<comment type="caution">
    <text evidence="1">The sequence shown here is derived from an EMBL/GenBank/DDBJ whole genome shotgun (WGS) entry which is preliminary data.</text>
</comment>
<evidence type="ECO:0008006" key="3">
    <source>
        <dbReference type="Google" id="ProtNLM"/>
    </source>
</evidence>
<dbReference type="STRING" id="362413.RC62_2273"/>
<name>A0A0Q0VZ07_9FLAO</name>
<gene>
    <name evidence="1" type="ORF">RC62_2273</name>
</gene>
<dbReference type="EMBL" id="JRLF01000015">
    <property type="protein sequence ID" value="KQB37107.1"/>
    <property type="molecule type" value="Genomic_DNA"/>
</dbReference>